<keyword evidence="5" id="KW-0812">Transmembrane</keyword>
<proteinExistence type="inferred from homology"/>
<evidence type="ECO:0000256" key="1">
    <source>
        <dbReference type="ARBA" id="ARBA00004474"/>
    </source>
</evidence>
<evidence type="ECO:0000256" key="2">
    <source>
        <dbReference type="ARBA" id="ARBA00010985"/>
    </source>
</evidence>
<comment type="subcellular location">
    <subcellularLocation>
        <location evidence="1">Plastid</location>
    </subcellularLocation>
</comment>
<gene>
    <name evidence="6" type="primary">ycf33</name>
</gene>
<evidence type="ECO:0000256" key="4">
    <source>
        <dbReference type="ARBA" id="ARBA00022640"/>
    </source>
</evidence>
<dbReference type="EMBL" id="MF101435">
    <property type="protein sequence ID" value="ARW65051.1"/>
    <property type="molecule type" value="Genomic_DNA"/>
</dbReference>
<keyword evidence="6" id="KW-0150">Chloroplast</keyword>
<geneLocation type="chloroplast" evidence="6"/>
<organism evidence="6">
    <name type="scientific">Polysiphonia sertularioides</name>
    <dbReference type="NCBI Taxonomy" id="945028"/>
    <lineage>
        <taxon>Eukaryota</taxon>
        <taxon>Rhodophyta</taxon>
        <taxon>Florideophyceae</taxon>
        <taxon>Rhodymeniophycidae</taxon>
        <taxon>Ceramiales</taxon>
        <taxon>Rhodomelaceae</taxon>
        <taxon>Polysiphonioideae</taxon>
        <taxon>Polysiphonia</taxon>
    </lineage>
</organism>
<dbReference type="GO" id="GO:0009536">
    <property type="term" value="C:plastid"/>
    <property type="evidence" value="ECO:0007669"/>
    <property type="project" value="UniProtKB-SubCell"/>
</dbReference>
<evidence type="ECO:0000256" key="5">
    <source>
        <dbReference type="SAM" id="Phobius"/>
    </source>
</evidence>
<accession>A0A1Z1MH16</accession>
<keyword evidence="5" id="KW-0472">Membrane</keyword>
<dbReference type="InterPro" id="IPR008470">
    <property type="entry name" value="Uncharacterised_Ycf33"/>
</dbReference>
<keyword evidence="5" id="KW-1133">Transmembrane helix</keyword>
<feature type="transmembrane region" description="Helical" evidence="5">
    <location>
        <begin position="6"/>
        <end position="27"/>
    </location>
</feature>
<dbReference type="Pfam" id="PF05421">
    <property type="entry name" value="DUF751"/>
    <property type="match status" value="1"/>
</dbReference>
<feature type="transmembrane region" description="Helical" evidence="5">
    <location>
        <begin position="39"/>
        <end position="58"/>
    </location>
</feature>
<name>A0A1Z1MH16_9FLOR</name>
<dbReference type="AlphaFoldDB" id="A0A1Z1MH16"/>
<sequence>MSNFWINLYKFPRFLISVLIGFFLTTFKPVFKLLNNKRIMIIFLITLTFIVIVFYKILRKMTGVE</sequence>
<comment type="similarity">
    <text evidence="2">Belongs to the ycf33 family.</text>
</comment>
<evidence type="ECO:0000313" key="6">
    <source>
        <dbReference type="EMBL" id="ARW65051.1"/>
    </source>
</evidence>
<protein>
    <recommendedName>
        <fullName evidence="3">Uncharacterized protein ycf33</fullName>
    </recommendedName>
</protein>
<reference evidence="6" key="1">
    <citation type="journal article" date="2017" name="J. Phycol.">
        <title>Analysis of chloroplast genomes and a supermatrix inform reclassification of the Rhodomelaceae (Rhodophyta).</title>
        <authorList>
            <person name="Diaz-Tapia P."/>
            <person name="Maggs C.A."/>
            <person name="West J.A."/>
            <person name="Verbruggen H."/>
        </authorList>
    </citation>
    <scope>NUCLEOTIDE SEQUENCE</scope>
    <source>
        <strain evidence="6">PD0001</strain>
    </source>
</reference>
<evidence type="ECO:0000256" key="3">
    <source>
        <dbReference type="ARBA" id="ARBA00021584"/>
    </source>
</evidence>
<keyword evidence="4 6" id="KW-0934">Plastid</keyword>